<dbReference type="STRING" id="930990.A0A067ME87"/>
<feature type="transmembrane region" description="Helical" evidence="1">
    <location>
        <begin position="129"/>
        <end position="150"/>
    </location>
</feature>
<feature type="transmembrane region" description="Helical" evidence="1">
    <location>
        <begin position="71"/>
        <end position="93"/>
    </location>
</feature>
<evidence type="ECO:0000313" key="3">
    <source>
        <dbReference type="EMBL" id="KDQ09881.1"/>
    </source>
</evidence>
<evidence type="ECO:0000259" key="2">
    <source>
        <dbReference type="Pfam" id="PF04982"/>
    </source>
</evidence>
<dbReference type="AlphaFoldDB" id="A0A067ME87"/>
<accession>A0A067ME87</accession>
<feature type="domain" description="HPP transmembrane region" evidence="2">
    <location>
        <begin position="35"/>
        <end position="199"/>
    </location>
</feature>
<keyword evidence="1" id="KW-0812">Transmembrane</keyword>
<reference evidence="4" key="1">
    <citation type="journal article" date="2014" name="Proc. Natl. Acad. Sci. U.S.A.">
        <title>Extensive sampling of basidiomycete genomes demonstrates inadequacy of the white-rot/brown-rot paradigm for wood decay fungi.</title>
        <authorList>
            <person name="Riley R."/>
            <person name="Salamov A.A."/>
            <person name="Brown D.W."/>
            <person name="Nagy L.G."/>
            <person name="Floudas D."/>
            <person name="Held B.W."/>
            <person name="Levasseur A."/>
            <person name="Lombard V."/>
            <person name="Morin E."/>
            <person name="Otillar R."/>
            <person name="Lindquist E.A."/>
            <person name="Sun H."/>
            <person name="LaButti K.M."/>
            <person name="Schmutz J."/>
            <person name="Jabbour D."/>
            <person name="Luo H."/>
            <person name="Baker S.E."/>
            <person name="Pisabarro A.G."/>
            <person name="Walton J.D."/>
            <person name="Blanchette R.A."/>
            <person name="Henrissat B."/>
            <person name="Martin F."/>
            <person name="Cullen D."/>
            <person name="Hibbett D.S."/>
            <person name="Grigoriev I.V."/>
        </authorList>
    </citation>
    <scope>NUCLEOTIDE SEQUENCE [LARGE SCALE GENOMIC DNA]</scope>
    <source>
        <strain evidence="4">FD-172 SS1</strain>
    </source>
</reference>
<dbReference type="OrthoDB" id="2016548at2759"/>
<evidence type="ECO:0000256" key="1">
    <source>
        <dbReference type="SAM" id="Phobius"/>
    </source>
</evidence>
<dbReference type="HOGENOM" id="CLU_040397_0_1_1"/>
<sequence length="284" mass="31400">MTHNLEARDILSRLPLGVSRFLGYRRSNSLPSSPHPRYIIWFWSFVGAFGAIGLIQAVFERSPYFTQRHVPPIIGSFGASAILLFGPIGVPLAQPRSALGGHTIAAIIGVCITKLFDTMSSEKAHQYRWLSSCLATAISLVAMEMTGTVFPPAGATALIASSQEEVRAIGWYYIPVIMLSTVLMLAVALLVNNIQRQYPSFWFFPPSHGNPAVDVEKNGSTLQRITTNVSIVDEETVLEGGDTIQNLIVIHTDRIGLPRWMDIKPEEMQVIEGLQRRMREIPNA</sequence>
<gene>
    <name evidence="3" type="ORF">BOTBODRAFT_36694</name>
</gene>
<dbReference type="EMBL" id="KL198073">
    <property type="protein sequence ID" value="KDQ09881.1"/>
    <property type="molecule type" value="Genomic_DNA"/>
</dbReference>
<keyword evidence="4" id="KW-1185">Reference proteome</keyword>
<organism evidence="3 4">
    <name type="scientific">Botryobasidium botryosum (strain FD-172 SS1)</name>
    <dbReference type="NCBI Taxonomy" id="930990"/>
    <lineage>
        <taxon>Eukaryota</taxon>
        <taxon>Fungi</taxon>
        <taxon>Dikarya</taxon>
        <taxon>Basidiomycota</taxon>
        <taxon>Agaricomycotina</taxon>
        <taxon>Agaricomycetes</taxon>
        <taxon>Cantharellales</taxon>
        <taxon>Botryobasidiaceae</taxon>
        <taxon>Botryobasidium</taxon>
    </lineage>
</organism>
<dbReference type="InterPro" id="IPR058581">
    <property type="entry name" value="TM_HPP"/>
</dbReference>
<keyword evidence="1" id="KW-1133">Transmembrane helix</keyword>
<dbReference type="PANTHER" id="PTHR33741:SF5">
    <property type="entry name" value="TRANSMEMBRANE PROTEIN DDB_G0269096-RELATED"/>
    <property type="match status" value="1"/>
</dbReference>
<dbReference type="Proteomes" id="UP000027195">
    <property type="component" value="Unassembled WGS sequence"/>
</dbReference>
<feature type="transmembrane region" description="Helical" evidence="1">
    <location>
        <begin position="170"/>
        <end position="191"/>
    </location>
</feature>
<evidence type="ECO:0000313" key="4">
    <source>
        <dbReference type="Proteomes" id="UP000027195"/>
    </source>
</evidence>
<keyword evidence="1" id="KW-0472">Membrane</keyword>
<feature type="transmembrane region" description="Helical" evidence="1">
    <location>
        <begin position="38"/>
        <end position="59"/>
    </location>
</feature>
<dbReference type="InParanoid" id="A0A067ME87"/>
<protein>
    <recommendedName>
        <fullName evidence="2">HPP transmembrane region domain-containing protein</fullName>
    </recommendedName>
</protein>
<proteinExistence type="predicted"/>
<dbReference type="PANTHER" id="PTHR33741">
    <property type="entry name" value="TRANSMEMBRANE PROTEIN DDB_G0269096-RELATED"/>
    <property type="match status" value="1"/>
</dbReference>
<dbReference type="InterPro" id="IPR007065">
    <property type="entry name" value="HPP"/>
</dbReference>
<feature type="transmembrane region" description="Helical" evidence="1">
    <location>
        <begin position="99"/>
        <end position="117"/>
    </location>
</feature>
<dbReference type="Pfam" id="PF04982">
    <property type="entry name" value="TM_HPP"/>
    <property type="match status" value="1"/>
</dbReference>
<name>A0A067ME87_BOTB1</name>